<dbReference type="PANTHER" id="PTHR43791">
    <property type="entry name" value="PERMEASE-RELATED"/>
    <property type="match status" value="1"/>
</dbReference>
<reference evidence="7" key="1">
    <citation type="submission" date="2012-04" db="EMBL/GenBank/DDBJ databases">
        <title>The Genome Sequence of Fusarium oxysporum melonis.</title>
        <authorList>
            <consortium name="The Broad Institute Genome Sequencing Platform"/>
            <person name="Ma L.-J."/>
            <person name="Gale L.R."/>
            <person name="Schwartz D.C."/>
            <person name="Zhou S."/>
            <person name="Corby-Kistler H."/>
            <person name="Young S.K."/>
            <person name="Zeng Q."/>
            <person name="Gargeya S."/>
            <person name="Fitzgerald M."/>
            <person name="Haas B."/>
            <person name="Abouelleil A."/>
            <person name="Alvarado L."/>
            <person name="Arachchi H.M."/>
            <person name="Berlin A."/>
            <person name="Brown A."/>
            <person name="Chapman S.B."/>
            <person name="Chen Z."/>
            <person name="Dunbar C."/>
            <person name="Freedman E."/>
            <person name="Gearin G."/>
            <person name="Goldberg J."/>
            <person name="Griggs A."/>
            <person name="Gujja S."/>
            <person name="Heiman D."/>
            <person name="Howarth C."/>
            <person name="Larson L."/>
            <person name="Lui A."/>
            <person name="MacDonald P.J.P."/>
            <person name="Montmayeur A."/>
            <person name="Murphy C."/>
            <person name="Neiman D."/>
            <person name="Pearson M."/>
            <person name="Priest M."/>
            <person name="Roberts A."/>
            <person name="Saif S."/>
            <person name="Shea T."/>
            <person name="Shenoy N."/>
            <person name="Sisk P."/>
            <person name="Stolte C."/>
            <person name="Sykes S."/>
            <person name="Wortman J."/>
            <person name="Nusbaum C."/>
            <person name="Birren B."/>
        </authorList>
    </citation>
    <scope>NUCLEOTIDE SEQUENCE</scope>
    <source>
        <strain evidence="7">26406</strain>
    </source>
</reference>
<name>W9Z5D4_FUSOX</name>
<keyword evidence="5 6" id="KW-0472">Membrane</keyword>
<keyword evidence="3 6" id="KW-0812">Transmembrane</keyword>
<protein>
    <recommendedName>
        <fullName evidence="8">Major facilitator superfamily (MFS) profile domain-containing protein</fullName>
    </recommendedName>
</protein>
<comment type="subcellular location">
    <subcellularLocation>
        <location evidence="1">Membrane</location>
        <topology evidence="1">Multi-pass membrane protein</topology>
    </subcellularLocation>
</comment>
<dbReference type="Proteomes" id="UP000030703">
    <property type="component" value="Unassembled WGS sequence"/>
</dbReference>
<proteinExistence type="predicted"/>
<feature type="transmembrane region" description="Helical" evidence="6">
    <location>
        <begin position="101"/>
        <end position="122"/>
    </location>
</feature>
<evidence type="ECO:0008006" key="8">
    <source>
        <dbReference type="Google" id="ProtNLM"/>
    </source>
</evidence>
<dbReference type="VEuPathDB" id="FungiDB:FOMG_16821"/>
<organism evidence="7">
    <name type="scientific">Fusarium oxysporum f. sp. melonis 26406</name>
    <dbReference type="NCBI Taxonomy" id="1089452"/>
    <lineage>
        <taxon>Eukaryota</taxon>
        <taxon>Fungi</taxon>
        <taxon>Dikarya</taxon>
        <taxon>Ascomycota</taxon>
        <taxon>Pezizomycotina</taxon>
        <taxon>Sordariomycetes</taxon>
        <taxon>Hypocreomycetidae</taxon>
        <taxon>Hypocreales</taxon>
        <taxon>Nectriaceae</taxon>
        <taxon>Fusarium</taxon>
        <taxon>Fusarium oxysporum species complex</taxon>
    </lineage>
</organism>
<dbReference type="AlphaFoldDB" id="W9Z5D4"/>
<evidence type="ECO:0000256" key="6">
    <source>
        <dbReference type="SAM" id="Phobius"/>
    </source>
</evidence>
<sequence>MEQMDKQSYEHDDNVVDPKDVVSSEVDDYVPGSKEEKKLAIIGSSTLSYFYPTLVNGLGYATTKAQYMTIPIFSITFIASNVLSLPYASTTFSAMPNETHAISLAFVNAMGNLAQIYGAYLFPAADKPKYLKGFSVISRLCFTGAISYIALHILLRRLKQI</sequence>
<gene>
    <name evidence="7" type="ORF">FOMG_16821</name>
</gene>
<dbReference type="GO" id="GO:0022857">
    <property type="term" value="F:transmembrane transporter activity"/>
    <property type="evidence" value="ECO:0007669"/>
    <property type="project" value="TreeGrafter"/>
</dbReference>
<dbReference type="PANTHER" id="PTHR43791:SF38">
    <property type="entry name" value="MAJOR FACILITATOR SUPERFAMILY (MFS) PROFILE DOMAIN-CONTAINING PROTEIN"/>
    <property type="match status" value="1"/>
</dbReference>
<dbReference type="EMBL" id="JH659357">
    <property type="protein sequence ID" value="EXK26575.1"/>
    <property type="molecule type" value="Genomic_DNA"/>
</dbReference>
<feature type="transmembrane region" description="Helical" evidence="6">
    <location>
        <begin position="134"/>
        <end position="155"/>
    </location>
</feature>
<evidence type="ECO:0000256" key="2">
    <source>
        <dbReference type="ARBA" id="ARBA00022448"/>
    </source>
</evidence>
<evidence type="ECO:0000256" key="3">
    <source>
        <dbReference type="ARBA" id="ARBA00022692"/>
    </source>
</evidence>
<dbReference type="GO" id="GO:0016020">
    <property type="term" value="C:membrane"/>
    <property type="evidence" value="ECO:0007669"/>
    <property type="project" value="UniProtKB-SubCell"/>
</dbReference>
<accession>W9Z5D4</accession>
<feature type="transmembrane region" description="Helical" evidence="6">
    <location>
        <begin position="67"/>
        <end position="89"/>
    </location>
</feature>
<evidence type="ECO:0000256" key="1">
    <source>
        <dbReference type="ARBA" id="ARBA00004141"/>
    </source>
</evidence>
<evidence type="ECO:0000256" key="5">
    <source>
        <dbReference type="ARBA" id="ARBA00023136"/>
    </source>
</evidence>
<keyword evidence="4 6" id="KW-1133">Transmembrane helix</keyword>
<evidence type="ECO:0000313" key="7">
    <source>
        <dbReference type="EMBL" id="EXK26575.1"/>
    </source>
</evidence>
<dbReference type="HOGENOM" id="CLU_1643776_0_0_1"/>
<keyword evidence="2" id="KW-0813">Transport</keyword>
<feature type="transmembrane region" description="Helical" evidence="6">
    <location>
        <begin position="39"/>
        <end position="61"/>
    </location>
</feature>
<reference evidence="7" key="2">
    <citation type="submission" date="2012-05" db="EMBL/GenBank/DDBJ databases">
        <title>Annotation of the Genome Sequence of Fusarium oxysporum f. sp. melonis 26406.</title>
        <authorList>
            <consortium name="The Broad Institute Genomics Platform"/>
            <person name="Ma L.-J."/>
            <person name="Corby-Kistler H."/>
            <person name="Broz K."/>
            <person name="Gale L.R."/>
            <person name="Jonkers W."/>
            <person name="O'Donnell K."/>
            <person name="Ploetz R."/>
            <person name="Steinberg C."/>
            <person name="Schwartz D.C."/>
            <person name="VanEtten H."/>
            <person name="Zhou S."/>
            <person name="Young S.K."/>
            <person name="Zeng Q."/>
            <person name="Gargeya S."/>
            <person name="Fitzgerald M."/>
            <person name="Abouelleil A."/>
            <person name="Alvarado L."/>
            <person name="Chapman S.B."/>
            <person name="Gainer-Dewar J."/>
            <person name="Goldberg J."/>
            <person name="Griggs A."/>
            <person name="Gujja S."/>
            <person name="Hansen M."/>
            <person name="Howarth C."/>
            <person name="Imamovic A."/>
            <person name="Ireland A."/>
            <person name="Larimer J."/>
            <person name="McCowan C."/>
            <person name="Murphy C."/>
            <person name="Pearson M."/>
            <person name="Poon T.W."/>
            <person name="Priest M."/>
            <person name="Roberts A."/>
            <person name="Saif S."/>
            <person name="Shea T."/>
            <person name="Sykes S."/>
            <person name="Wortman J."/>
            <person name="Nusbaum C."/>
            <person name="Birren B."/>
        </authorList>
    </citation>
    <scope>NUCLEOTIDE SEQUENCE</scope>
    <source>
        <strain evidence="7">26406</strain>
    </source>
</reference>
<evidence type="ECO:0000256" key="4">
    <source>
        <dbReference type="ARBA" id="ARBA00022989"/>
    </source>
</evidence>